<reference evidence="4" key="1">
    <citation type="submission" date="2021-01" db="EMBL/GenBank/DDBJ databases">
        <title>Genome seq and assembly of Tabrizicola sp. KVB23.</title>
        <authorList>
            <person name="Chhetri G."/>
        </authorList>
    </citation>
    <scope>NUCLEOTIDE SEQUENCE</scope>
    <source>
        <strain evidence="4">KVB23</strain>
    </source>
</reference>
<accession>A0A8J7SUP6</accession>
<comment type="caution">
    <text evidence="4">The sequence shown here is derived from an EMBL/GenBank/DDBJ whole genome shotgun (WGS) entry which is preliminary data.</text>
</comment>
<dbReference type="Proteomes" id="UP000619033">
    <property type="component" value="Unassembled WGS sequence"/>
</dbReference>
<organism evidence="4 5">
    <name type="scientific">Fuscibacter oryzae</name>
    <dbReference type="NCBI Taxonomy" id="2803939"/>
    <lineage>
        <taxon>Bacteria</taxon>
        <taxon>Pseudomonadati</taxon>
        <taxon>Pseudomonadota</taxon>
        <taxon>Alphaproteobacteria</taxon>
        <taxon>Rhodobacterales</taxon>
        <taxon>Paracoccaceae</taxon>
        <taxon>Fuscibacter</taxon>
    </lineage>
</organism>
<evidence type="ECO:0000256" key="3">
    <source>
        <dbReference type="PROSITE-ProRule" id="PRU00742"/>
    </source>
</evidence>
<evidence type="ECO:0000256" key="1">
    <source>
        <dbReference type="ARBA" id="ARBA00022723"/>
    </source>
</evidence>
<dbReference type="GO" id="GO:0008783">
    <property type="term" value="F:agmatinase activity"/>
    <property type="evidence" value="ECO:0007669"/>
    <property type="project" value="TreeGrafter"/>
</dbReference>
<dbReference type="GO" id="GO:0046872">
    <property type="term" value="F:metal ion binding"/>
    <property type="evidence" value="ECO:0007669"/>
    <property type="project" value="UniProtKB-KW"/>
</dbReference>
<protein>
    <submittedName>
        <fullName evidence="4">Arginase family protein</fullName>
    </submittedName>
</protein>
<evidence type="ECO:0000313" key="5">
    <source>
        <dbReference type="Proteomes" id="UP000619033"/>
    </source>
</evidence>
<dbReference type="PANTHER" id="PTHR11358:SF26">
    <property type="entry name" value="GUANIDINO ACID HYDROLASE, MITOCHONDRIAL"/>
    <property type="match status" value="1"/>
</dbReference>
<proteinExistence type="inferred from homology"/>
<keyword evidence="5" id="KW-1185">Reference proteome</keyword>
<dbReference type="SUPFAM" id="SSF52768">
    <property type="entry name" value="Arginase/deacetylase"/>
    <property type="match status" value="1"/>
</dbReference>
<dbReference type="PIRSF" id="PIRSF036979">
    <property type="entry name" value="Arginase"/>
    <property type="match status" value="1"/>
</dbReference>
<name>A0A8J7SUP6_9RHOB</name>
<dbReference type="GO" id="GO:0033389">
    <property type="term" value="P:putrescine biosynthetic process from arginine, via agmatine"/>
    <property type="evidence" value="ECO:0007669"/>
    <property type="project" value="TreeGrafter"/>
</dbReference>
<keyword evidence="1" id="KW-0479">Metal-binding</keyword>
<gene>
    <name evidence="4" type="ORF">JI744_06965</name>
</gene>
<dbReference type="AlphaFoldDB" id="A0A8J7SUP6"/>
<keyword evidence="2" id="KW-0378">Hydrolase</keyword>
<dbReference type="Gene3D" id="3.40.800.10">
    <property type="entry name" value="Ureohydrolase domain"/>
    <property type="match status" value="1"/>
</dbReference>
<dbReference type="RefSeq" id="WP_202658976.1">
    <property type="nucleotide sequence ID" value="NZ_JAESVP010000003.1"/>
</dbReference>
<dbReference type="InterPro" id="IPR006035">
    <property type="entry name" value="Ureohydrolase"/>
</dbReference>
<dbReference type="PROSITE" id="PS51409">
    <property type="entry name" value="ARGINASE_2"/>
    <property type="match status" value="1"/>
</dbReference>
<dbReference type="PANTHER" id="PTHR11358">
    <property type="entry name" value="ARGINASE/AGMATINASE"/>
    <property type="match status" value="1"/>
</dbReference>
<evidence type="ECO:0000256" key="2">
    <source>
        <dbReference type="ARBA" id="ARBA00022801"/>
    </source>
</evidence>
<dbReference type="InterPro" id="IPR023696">
    <property type="entry name" value="Ureohydrolase_dom_sf"/>
</dbReference>
<dbReference type="EMBL" id="JAESVP010000003">
    <property type="protein sequence ID" value="MBL4927841.1"/>
    <property type="molecule type" value="Genomic_DNA"/>
</dbReference>
<dbReference type="Pfam" id="PF00491">
    <property type="entry name" value="Arginase"/>
    <property type="match status" value="1"/>
</dbReference>
<evidence type="ECO:0000313" key="4">
    <source>
        <dbReference type="EMBL" id="MBL4927841.1"/>
    </source>
</evidence>
<sequence length="312" mass="31734">MATLGTMFGAGAARGFLGLPDAPDLAALAADVVILGADGCTPYASVGHYCAGGAAAIRAAGAQWAASQQAMNFDLGQAVIPGGARIVDAGDLAISQDAAANRALLRDAAGKVLAAGAVPVLLGGDDSLPIPLLQALETKGPLTILQIDAHIDWRDDVGGERWGLSSTMRRASEMAHVERIIQVGQRGIGSARPGDARAAEEWGVTFVPAREVAAQGIGRALSLIPEDANIAVCLDVDALDPAIMPAVIGRAAGGLTYWQVFELIAGAAARGRIVSFDMVEFMASRDIDGQGALVAAQLLAGVLGVLAGQVEK</sequence>
<comment type="similarity">
    <text evidence="3">Belongs to the arginase family.</text>
</comment>